<feature type="transmembrane region" description="Helical" evidence="1">
    <location>
        <begin position="435"/>
        <end position="454"/>
    </location>
</feature>
<evidence type="ECO:0008006" key="4">
    <source>
        <dbReference type="Google" id="ProtNLM"/>
    </source>
</evidence>
<keyword evidence="1" id="KW-0812">Transmembrane</keyword>
<feature type="transmembrane region" description="Helical" evidence="1">
    <location>
        <begin position="120"/>
        <end position="141"/>
    </location>
</feature>
<keyword evidence="1" id="KW-1133">Transmembrane helix</keyword>
<name>A0ABV6W595_9ACTN</name>
<keyword evidence="1" id="KW-0472">Membrane</keyword>
<feature type="transmembrane region" description="Helical" evidence="1">
    <location>
        <begin position="277"/>
        <end position="298"/>
    </location>
</feature>
<gene>
    <name evidence="2" type="ORF">ACEZDE_31755</name>
</gene>
<feature type="transmembrane region" description="Helical" evidence="1">
    <location>
        <begin position="246"/>
        <end position="265"/>
    </location>
</feature>
<organism evidence="2 3">
    <name type="scientific">Streptacidiphilus cavernicola</name>
    <dbReference type="NCBI Taxonomy" id="3342716"/>
    <lineage>
        <taxon>Bacteria</taxon>
        <taxon>Bacillati</taxon>
        <taxon>Actinomycetota</taxon>
        <taxon>Actinomycetes</taxon>
        <taxon>Kitasatosporales</taxon>
        <taxon>Streptomycetaceae</taxon>
        <taxon>Streptacidiphilus</taxon>
    </lineage>
</organism>
<keyword evidence="3" id="KW-1185">Reference proteome</keyword>
<sequence length="807" mass="86036">MQQQWSADAAGGPAAPTGLAMELLVHGVGGTTPQDMLADPHLSQLTGDTVAGTYRRWQDRHAEAEPERYRDGAVEEAYSWAGLTSGSAGRALWLLLLPFMFANLAHWMRPAAPRTARGQGLYDIVVRVVAASLTVLLTAAACEAALDLTAWQCAGTAACAAHHSWLGFLSAARGEWWSEPGRRLALAAAVPLALVGVLWWLSHLTWSSYEAQRPDDRDGGADRADLPPMELPGFWYGMRMVRRLRMVHVAAGMLTIALAVLLPALRYDRTAHGPLAVPGWILLGLLGLLAAGVLYALVGSRRETEPDDRPDAMPLRCLHWASLALLLLAAVYAGWARPGWASDGRLPGAAGLFAVLCLLQLALVLLLVVAALVLRGRGGEPGPGVPGSGALETPVVIPSPRGAESLPGQGAGPPDTSFGGPDGPALLGLAGPATAMLAVGLGNLFTAGATVWAAQWLMAKGTLGITLPGPPLLLIWHSSGVPVLAALLLLPIARLALLTVLRKRRFRARVDAAYGTGVRTSETRTGQIAGALAKAELTDGGPLLIGWIAVLGFLLAVLSVVGALVEHRTPALAALGGPTLVSYAATTLQSVGGWLVGMFVVALVAVGRAAYKQIATRRTVGVFWDIGTFWPRAAHPFAPPCYAERAVPDLHWRIRTWLAEDPERRLVLSGHSQGTVLAAAAVWQLDPESRARVALLTYGCPLRRLYGRFFPGFMGPADLVRLRQDLLRPHPAAPGWRNLFRITDPIGGPVRVAVPVEAEPVDAPAFTDPLVYDRDDRHPLPVPINAHSDYRADPRFIAERDLLLRRI</sequence>
<dbReference type="Proteomes" id="UP001592531">
    <property type="component" value="Unassembled WGS sequence"/>
</dbReference>
<feature type="transmembrane region" description="Helical" evidence="1">
    <location>
        <begin position="184"/>
        <end position="201"/>
    </location>
</feature>
<feature type="transmembrane region" description="Helical" evidence="1">
    <location>
        <begin position="591"/>
        <end position="611"/>
    </location>
</feature>
<evidence type="ECO:0000313" key="2">
    <source>
        <dbReference type="EMBL" id="MFC1421184.1"/>
    </source>
</evidence>
<evidence type="ECO:0000313" key="3">
    <source>
        <dbReference type="Proteomes" id="UP001592531"/>
    </source>
</evidence>
<protein>
    <recommendedName>
        <fullName evidence="4">Lipase family protein</fullName>
    </recommendedName>
</protein>
<proteinExistence type="predicted"/>
<evidence type="ECO:0000256" key="1">
    <source>
        <dbReference type="SAM" id="Phobius"/>
    </source>
</evidence>
<feature type="transmembrane region" description="Helical" evidence="1">
    <location>
        <begin position="474"/>
        <end position="497"/>
    </location>
</feature>
<dbReference type="Gene3D" id="3.40.50.1820">
    <property type="entry name" value="alpha/beta hydrolase"/>
    <property type="match status" value="1"/>
</dbReference>
<dbReference type="SUPFAM" id="SSF53474">
    <property type="entry name" value="alpha/beta-Hydrolases"/>
    <property type="match status" value="1"/>
</dbReference>
<dbReference type="RefSeq" id="WP_380543911.1">
    <property type="nucleotide sequence ID" value="NZ_JBHFAB010000035.1"/>
</dbReference>
<feature type="transmembrane region" description="Helical" evidence="1">
    <location>
        <begin position="544"/>
        <end position="565"/>
    </location>
</feature>
<accession>A0ABV6W595</accession>
<reference evidence="2 3" key="1">
    <citation type="submission" date="2024-09" db="EMBL/GenBank/DDBJ databases">
        <authorList>
            <person name="Lee S.D."/>
        </authorList>
    </citation>
    <scope>NUCLEOTIDE SEQUENCE [LARGE SCALE GENOMIC DNA]</scope>
    <source>
        <strain evidence="2 3">N8-3</strain>
    </source>
</reference>
<comment type="caution">
    <text evidence="2">The sequence shown here is derived from an EMBL/GenBank/DDBJ whole genome shotgun (WGS) entry which is preliminary data.</text>
</comment>
<feature type="transmembrane region" description="Helical" evidence="1">
    <location>
        <begin position="318"/>
        <end position="336"/>
    </location>
</feature>
<dbReference type="EMBL" id="JBHFAB010000035">
    <property type="protein sequence ID" value="MFC1421184.1"/>
    <property type="molecule type" value="Genomic_DNA"/>
</dbReference>
<dbReference type="InterPro" id="IPR029058">
    <property type="entry name" value="AB_hydrolase_fold"/>
</dbReference>
<feature type="transmembrane region" description="Helical" evidence="1">
    <location>
        <begin position="348"/>
        <end position="374"/>
    </location>
</feature>